<evidence type="ECO:0000256" key="7">
    <source>
        <dbReference type="ARBA" id="ARBA00023157"/>
    </source>
</evidence>
<evidence type="ECO:0000256" key="12">
    <source>
        <dbReference type="PROSITE-ProRule" id="PRU00206"/>
    </source>
</evidence>
<dbReference type="Gene3D" id="2.130.10.30">
    <property type="entry name" value="Regulator of chromosome condensation 1/beta-lactamase-inhibitor protein II"/>
    <property type="match status" value="2"/>
</dbReference>
<evidence type="ECO:0000256" key="14">
    <source>
        <dbReference type="SAM" id="SignalP"/>
    </source>
</evidence>
<comment type="caution">
    <text evidence="12">Lacks conserved residue(s) required for the propagation of feature annotation.</text>
</comment>
<feature type="disulfide bond" evidence="12">
    <location>
        <begin position="387"/>
        <end position="405"/>
    </location>
</feature>
<evidence type="ECO:0000256" key="13">
    <source>
        <dbReference type="SAM" id="Phobius"/>
    </source>
</evidence>
<keyword evidence="9" id="KW-0325">Glycoprotein</keyword>
<comment type="caution">
    <text evidence="16">The sequence shown here is derived from an EMBL/GenBank/DDBJ whole genome shotgun (WGS) entry which is preliminary data.</text>
</comment>
<evidence type="ECO:0000256" key="1">
    <source>
        <dbReference type="ARBA" id="ARBA00004479"/>
    </source>
</evidence>
<evidence type="ECO:0000256" key="8">
    <source>
        <dbReference type="ARBA" id="ARBA00023170"/>
    </source>
</evidence>
<dbReference type="InterPro" id="IPR001368">
    <property type="entry name" value="TNFR/NGFR_Cys_rich_reg"/>
</dbReference>
<feature type="signal peptide" evidence="14">
    <location>
        <begin position="1"/>
        <end position="32"/>
    </location>
</feature>
<evidence type="ECO:0000256" key="10">
    <source>
        <dbReference type="ARBA" id="ARBA00047899"/>
    </source>
</evidence>
<evidence type="ECO:0000256" key="6">
    <source>
        <dbReference type="ARBA" id="ARBA00023136"/>
    </source>
</evidence>
<dbReference type="AlphaFoldDB" id="A0A7J7HQS3"/>
<dbReference type="PROSITE" id="PS50050">
    <property type="entry name" value="TNFR_NGFR_2"/>
    <property type="match status" value="1"/>
</dbReference>
<organism evidence="16 17">
    <name type="scientific">Camellia sinensis</name>
    <name type="common">Tea plant</name>
    <name type="synonym">Thea sinensis</name>
    <dbReference type="NCBI Taxonomy" id="4442"/>
    <lineage>
        <taxon>Eukaryota</taxon>
        <taxon>Viridiplantae</taxon>
        <taxon>Streptophyta</taxon>
        <taxon>Embryophyta</taxon>
        <taxon>Tracheophyta</taxon>
        <taxon>Spermatophyta</taxon>
        <taxon>Magnoliopsida</taxon>
        <taxon>eudicotyledons</taxon>
        <taxon>Gunneridae</taxon>
        <taxon>Pentapetalae</taxon>
        <taxon>asterids</taxon>
        <taxon>Ericales</taxon>
        <taxon>Theaceae</taxon>
        <taxon>Camellia</taxon>
    </lineage>
</organism>
<comment type="catalytic activity">
    <reaction evidence="11">
        <text>L-seryl-[protein] + ATP = O-phospho-L-seryl-[protein] + ADP + H(+)</text>
        <dbReference type="Rhea" id="RHEA:17989"/>
        <dbReference type="Rhea" id="RHEA-COMP:9863"/>
        <dbReference type="Rhea" id="RHEA-COMP:11604"/>
        <dbReference type="ChEBI" id="CHEBI:15378"/>
        <dbReference type="ChEBI" id="CHEBI:29999"/>
        <dbReference type="ChEBI" id="CHEBI:30616"/>
        <dbReference type="ChEBI" id="CHEBI:83421"/>
        <dbReference type="ChEBI" id="CHEBI:456216"/>
        <dbReference type="EC" id="2.7.11.1"/>
    </reaction>
</comment>
<proteinExistence type="predicted"/>
<dbReference type="GO" id="GO:0016020">
    <property type="term" value="C:membrane"/>
    <property type="evidence" value="ECO:0007669"/>
    <property type="project" value="UniProtKB-SubCell"/>
</dbReference>
<feature type="transmembrane region" description="Helical" evidence="13">
    <location>
        <begin position="436"/>
        <end position="460"/>
    </location>
</feature>
<protein>
    <recommendedName>
        <fullName evidence="2">non-specific serine/threonine protein kinase</fullName>
        <ecNumber evidence="2">2.7.11.1</ecNumber>
    </recommendedName>
</protein>
<dbReference type="Proteomes" id="UP000593564">
    <property type="component" value="Unassembled WGS sequence"/>
</dbReference>
<dbReference type="PANTHER" id="PTHR47460:SF1">
    <property type="entry name" value="SERINE_THREONINE-PROTEIN KINASE-LIKE PROTEIN ACR4"/>
    <property type="match status" value="1"/>
</dbReference>
<evidence type="ECO:0000256" key="5">
    <source>
        <dbReference type="ARBA" id="ARBA00022989"/>
    </source>
</evidence>
<evidence type="ECO:0000256" key="4">
    <source>
        <dbReference type="ARBA" id="ARBA00022729"/>
    </source>
</evidence>
<keyword evidence="17" id="KW-1185">Reference proteome</keyword>
<dbReference type="InterPro" id="IPR009091">
    <property type="entry name" value="RCC1/BLIP-II"/>
</dbReference>
<keyword evidence="5 13" id="KW-1133">Transmembrane helix</keyword>
<evidence type="ECO:0000259" key="15">
    <source>
        <dbReference type="PROSITE" id="PS50050"/>
    </source>
</evidence>
<feature type="repeat" description="TNFR-Cys" evidence="12">
    <location>
        <begin position="350"/>
        <end position="405"/>
    </location>
</feature>
<reference evidence="17" key="1">
    <citation type="journal article" date="2020" name="Nat. Commun.">
        <title>Genome assembly of wild tea tree DASZ reveals pedigree and selection history of tea varieties.</title>
        <authorList>
            <person name="Zhang W."/>
            <person name="Zhang Y."/>
            <person name="Qiu H."/>
            <person name="Guo Y."/>
            <person name="Wan H."/>
            <person name="Zhang X."/>
            <person name="Scossa F."/>
            <person name="Alseekh S."/>
            <person name="Zhang Q."/>
            <person name="Wang P."/>
            <person name="Xu L."/>
            <person name="Schmidt M.H."/>
            <person name="Jia X."/>
            <person name="Li D."/>
            <person name="Zhu A."/>
            <person name="Guo F."/>
            <person name="Chen W."/>
            <person name="Ni D."/>
            <person name="Usadel B."/>
            <person name="Fernie A.R."/>
            <person name="Wen W."/>
        </authorList>
    </citation>
    <scope>NUCLEOTIDE SEQUENCE [LARGE SCALE GENOMIC DNA]</scope>
    <source>
        <strain evidence="17">cv. G240</strain>
    </source>
</reference>
<gene>
    <name evidence="16" type="ORF">HYC85_008078</name>
</gene>
<comment type="catalytic activity">
    <reaction evidence="10">
        <text>L-threonyl-[protein] + ATP = O-phospho-L-threonyl-[protein] + ADP + H(+)</text>
        <dbReference type="Rhea" id="RHEA:46608"/>
        <dbReference type="Rhea" id="RHEA-COMP:11060"/>
        <dbReference type="Rhea" id="RHEA-COMP:11605"/>
        <dbReference type="ChEBI" id="CHEBI:15378"/>
        <dbReference type="ChEBI" id="CHEBI:30013"/>
        <dbReference type="ChEBI" id="CHEBI:30616"/>
        <dbReference type="ChEBI" id="CHEBI:61977"/>
        <dbReference type="ChEBI" id="CHEBI:456216"/>
        <dbReference type="EC" id="2.7.11.1"/>
    </reaction>
</comment>
<evidence type="ECO:0000256" key="9">
    <source>
        <dbReference type="ARBA" id="ARBA00023180"/>
    </source>
</evidence>
<keyword evidence="8" id="KW-0675">Receptor</keyword>
<evidence type="ECO:0000256" key="2">
    <source>
        <dbReference type="ARBA" id="ARBA00012513"/>
    </source>
</evidence>
<dbReference type="SUPFAM" id="SSF50985">
    <property type="entry name" value="RCC1/BLIP-II"/>
    <property type="match status" value="1"/>
</dbReference>
<feature type="chain" id="PRO_5029498311" description="non-specific serine/threonine protein kinase" evidence="14">
    <location>
        <begin position="33"/>
        <end position="513"/>
    </location>
</feature>
<evidence type="ECO:0000313" key="17">
    <source>
        <dbReference type="Proteomes" id="UP000593564"/>
    </source>
</evidence>
<accession>A0A7J7HQS3</accession>
<evidence type="ECO:0000313" key="16">
    <source>
        <dbReference type="EMBL" id="KAF5955222.1"/>
    </source>
</evidence>
<keyword evidence="7 12" id="KW-1015">Disulfide bond</keyword>
<dbReference type="EMBL" id="JACBKZ010000003">
    <property type="protein sequence ID" value="KAF5955222.1"/>
    <property type="molecule type" value="Genomic_DNA"/>
</dbReference>
<dbReference type="GO" id="GO:0004674">
    <property type="term" value="F:protein serine/threonine kinase activity"/>
    <property type="evidence" value="ECO:0007669"/>
    <property type="project" value="UniProtKB-KW"/>
</dbReference>
<feature type="domain" description="TNFR-Cys" evidence="15">
    <location>
        <begin position="350"/>
        <end position="405"/>
    </location>
</feature>
<dbReference type="EC" id="2.7.11.1" evidence="2"/>
<comment type="subcellular location">
    <subcellularLocation>
        <location evidence="1">Membrane</location>
        <topology evidence="1">Single-pass type I membrane protein</topology>
    </subcellularLocation>
</comment>
<dbReference type="PANTHER" id="PTHR47460">
    <property type="entry name" value="SERINE/THREONINE-PROTEIN KINASE-LIKE PROTEIN ACR4"/>
    <property type="match status" value="1"/>
</dbReference>
<name>A0A7J7HQS3_CAMSI</name>
<evidence type="ECO:0000256" key="3">
    <source>
        <dbReference type="ARBA" id="ARBA00022692"/>
    </source>
</evidence>
<keyword evidence="3 13" id="KW-0812">Transmembrane</keyword>
<keyword evidence="6 13" id="KW-0472">Membrane</keyword>
<sequence length="513" mass="54991">MTTIPKTLFGFSQFPPLLLLLLLLTFARFASGFGSMGPISAAFGGDDSFFCAIDASGKQALICWGKNATRSSFSSSQNPSLDYSDIPPMVALSGGDGFMCGILANTSQAFCWNSNSSITDLVPRIFKTTAYLHIAAGKNHVCAIRGPYYSDNDSGTVDCWDIVRNSNKSLSSKQSTLFYDHNVSTLAFKKVVSGDGFSCGGVRGGGLVCWGPNSASLELSGVSDNFKALASGIGSLCGVSEVSGEVKCWGNADSFLNPPVGTRFVSLAAGAEHFCGIREDDHGVDCWGSFNSSSIPKSSGFFAIGSSEFITCGIREDDLVLDCWFANSSFEPNYNPPLQLCSPGLCTSRSCGEGMFSFNASILNEPDLTSLCVRKDLKICSPCGWNCTRGFFPSSSCTENANRVCMACSLCQNSSCWDVCHLQSSPEKQRKHDHRFYKLVLIIGSSAFGFILIVIGCCVLPTKNKGKKKQFVFCIGTTELEKDTSTDPHLAAPPVLCPAIVEVFRTLRTKGCD</sequence>
<reference evidence="16 17" key="2">
    <citation type="submission" date="2020-07" db="EMBL/GenBank/DDBJ databases">
        <title>Genome assembly of wild tea tree DASZ reveals pedigree and selection history of tea varieties.</title>
        <authorList>
            <person name="Zhang W."/>
        </authorList>
    </citation>
    <scope>NUCLEOTIDE SEQUENCE [LARGE SCALE GENOMIC DNA]</scope>
    <source>
        <strain evidence="17">cv. G240</strain>
        <tissue evidence="16">Leaf</tissue>
    </source>
</reference>
<evidence type="ECO:0000256" key="11">
    <source>
        <dbReference type="ARBA" id="ARBA00048679"/>
    </source>
</evidence>
<keyword evidence="4 14" id="KW-0732">Signal</keyword>